<reference evidence="5 6" key="1">
    <citation type="submission" date="2024-05" db="EMBL/GenBank/DDBJ databases">
        <authorList>
            <person name="Wallberg A."/>
        </authorList>
    </citation>
    <scope>NUCLEOTIDE SEQUENCE [LARGE SCALE GENOMIC DNA]</scope>
</reference>
<evidence type="ECO:0000313" key="5">
    <source>
        <dbReference type="EMBL" id="CAL4093852.1"/>
    </source>
</evidence>
<evidence type="ECO:0000313" key="6">
    <source>
        <dbReference type="Proteomes" id="UP001497623"/>
    </source>
</evidence>
<dbReference type="Pfam" id="PF00201">
    <property type="entry name" value="UDPGT"/>
    <property type="match status" value="1"/>
</dbReference>
<keyword evidence="2" id="KW-0328">Glycosyltransferase</keyword>
<protein>
    <recommendedName>
        <fullName evidence="7">UDP-glucuronosyltransferase</fullName>
    </recommendedName>
</protein>
<dbReference type="EMBL" id="CAXKWB010009203">
    <property type="protein sequence ID" value="CAL4093852.1"/>
    <property type="molecule type" value="Genomic_DNA"/>
</dbReference>
<accession>A0AAV2QNL3</accession>
<feature type="non-terminal residue" evidence="5">
    <location>
        <position position="105"/>
    </location>
</feature>
<dbReference type="SUPFAM" id="SSF53756">
    <property type="entry name" value="UDP-Glycosyltransferase/glycogen phosphorylase"/>
    <property type="match status" value="1"/>
</dbReference>
<dbReference type="InterPro" id="IPR050271">
    <property type="entry name" value="UDP-glycosyltransferase"/>
</dbReference>
<dbReference type="AlphaFoldDB" id="A0AAV2QNL3"/>
<feature type="transmembrane region" description="Helical" evidence="4">
    <location>
        <begin position="76"/>
        <end position="99"/>
    </location>
</feature>
<name>A0AAV2QNL3_MEGNR</name>
<organism evidence="5 6">
    <name type="scientific">Meganyctiphanes norvegica</name>
    <name type="common">Northern krill</name>
    <name type="synonym">Thysanopoda norvegica</name>
    <dbReference type="NCBI Taxonomy" id="48144"/>
    <lineage>
        <taxon>Eukaryota</taxon>
        <taxon>Metazoa</taxon>
        <taxon>Ecdysozoa</taxon>
        <taxon>Arthropoda</taxon>
        <taxon>Crustacea</taxon>
        <taxon>Multicrustacea</taxon>
        <taxon>Malacostraca</taxon>
        <taxon>Eumalacostraca</taxon>
        <taxon>Eucarida</taxon>
        <taxon>Euphausiacea</taxon>
        <taxon>Euphausiidae</taxon>
        <taxon>Meganyctiphanes</taxon>
    </lineage>
</organism>
<keyword evidence="4" id="KW-0812">Transmembrane</keyword>
<keyword evidence="4" id="KW-0472">Membrane</keyword>
<evidence type="ECO:0000256" key="3">
    <source>
        <dbReference type="ARBA" id="ARBA00022679"/>
    </source>
</evidence>
<keyword evidence="3" id="KW-0808">Transferase</keyword>
<proteinExistence type="inferred from homology"/>
<sequence>EDLTEDRLLMLINKVIKDKRMKTAIVKHSVLMNDLPVSSKDTAAYWVEYIIRHNGAPHLRCPARQMPWYRLYNIDVWAMLLLIAVTSIFLTFKAVVTCFKCTFRA</sequence>
<dbReference type="GO" id="GO:0008194">
    <property type="term" value="F:UDP-glycosyltransferase activity"/>
    <property type="evidence" value="ECO:0007669"/>
    <property type="project" value="InterPro"/>
</dbReference>
<keyword evidence="6" id="KW-1185">Reference proteome</keyword>
<evidence type="ECO:0008006" key="7">
    <source>
        <dbReference type="Google" id="ProtNLM"/>
    </source>
</evidence>
<dbReference type="PANTHER" id="PTHR48043">
    <property type="entry name" value="EG:EG0003.4 PROTEIN-RELATED"/>
    <property type="match status" value="1"/>
</dbReference>
<gene>
    <name evidence="5" type="ORF">MNOR_LOCUS14987</name>
</gene>
<comment type="similarity">
    <text evidence="1">Belongs to the UDP-glycosyltransferase family.</text>
</comment>
<evidence type="ECO:0000256" key="1">
    <source>
        <dbReference type="ARBA" id="ARBA00009995"/>
    </source>
</evidence>
<dbReference type="InterPro" id="IPR002213">
    <property type="entry name" value="UDP_glucos_trans"/>
</dbReference>
<feature type="non-terminal residue" evidence="5">
    <location>
        <position position="1"/>
    </location>
</feature>
<evidence type="ECO:0000256" key="4">
    <source>
        <dbReference type="SAM" id="Phobius"/>
    </source>
</evidence>
<evidence type="ECO:0000256" key="2">
    <source>
        <dbReference type="ARBA" id="ARBA00022676"/>
    </source>
</evidence>
<dbReference type="Proteomes" id="UP001497623">
    <property type="component" value="Unassembled WGS sequence"/>
</dbReference>
<keyword evidence="4" id="KW-1133">Transmembrane helix</keyword>
<dbReference type="PANTHER" id="PTHR48043:SF145">
    <property type="entry name" value="FI06409P-RELATED"/>
    <property type="match status" value="1"/>
</dbReference>
<comment type="caution">
    <text evidence="5">The sequence shown here is derived from an EMBL/GenBank/DDBJ whole genome shotgun (WGS) entry which is preliminary data.</text>
</comment>